<keyword evidence="1" id="KW-1133">Transmembrane helix</keyword>
<evidence type="ECO:0000256" key="1">
    <source>
        <dbReference type="SAM" id="Phobius"/>
    </source>
</evidence>
<evidence type="ECO:0000313" key="4">
    <source>
        <dbReference type="Proteomes" id="UP000593564"/>
    </source>
</evidence>
<feature type="signal peptide" evidence="2">
    <location>
        <begin position="1"/>
        <end position="24"/>
    </location>
</feature>
<evidence type="ECO:0000256" key="2">
    <source>
        <dbReference type="SAM" id="SignalP"/>
    </source>
</evidence>
<feature type="transmembrane region" description="Helical" evidence="1">
    <location>
        <begin position="79"/>
        <end position="101"/>
    </location>
</feature>
<comment type="caution">
    <text evidence="3">The sequence shown here is derived from an EMBL/GenBank/DDBJ whole genome shotgun (WGS) entry which is preliminary data.</text>
</comment>
<reference evidence="4" key="1">
    <citation type="journal article" date="2020" name="Nat. Commun.">
        <title>Genome assembly of wild tea tree DASZ reveals pedigree and selection history of tea varieties.</title>
        <authorList>
            <person name="Zhang W."/>
            <person name="Zhang Y."/>
            <person name="Qiu H."/>
            <person name="Guo Y."/>
            <person name="Wan H."/>
            <person name="Zhang X."/>
            <person name="Scossa F."/>
            <person name="Alseekh S."/>
            <person name="Zhang Q."/>
            <person name="Wang P."/>
            <person name="Xu L."/>
            <person name="Schmidt M.H."/>
            <person name="Jia X."/>
            <person name="Li D."/>
            <person name="Zhu A."/>
            <person name="Guo F."/>
            <person name="Chen W."/>
            <person name="Ni D."/>
            <person name="Usadel B."/>
            <person name="Fernie A.R."/>
            <person name="Wen W."/>
        </authorList>
    </citation>
    <scope>NUCLEOTIDE SEQUENCE [LARGE SCALE GENOMIC DNA]</scope>
    <source>
        <strain evidence="4">cv. G240</strain>
    </source>
</reference>
<keyword evidence="2" id="KW-0732">Signal</keyword>
<sequence>MDLRFKQVLLFMLFLVVLNGYAIAESETESLPRLRAAPFRNTGGSVIDGIGTEDVLISDSDTNGLDERKVGSGRVSVSAVAFLTLAMAAATNLGAIPFFFVELDP</sequence>
<keyword evidence="4" id="KW-1185">Reference proteome</keyword>
<keyword evidence="1" id="KW-0812">Transmembrane</keyword>
<proteinExistence type="predicted"/>
<dbReference type="AlphaFoldDB" id="A0A7J7HN06"/>
<accession>A0A7J7HN06</accession>
<organism evidence="3 4">
    <name type="scientific">Camellia sinensis</name>
    <name type="common">Tea plant</name>
    <name type="synonym">Thea sinensis</name>
    <dbReference type="NCBI Taxonomy" id="4442"/>
    <lineage>
        <taxon>Eukaryota</taxon>
        <taxon>Viridiplantae</taxon>
        <taxon>Streptophyta</taxon>
        <taxon>Embryophyta</taxon>
        <taxon>Tracheophyta</taxon>
        <taxon>Spermatophyta</taxon>
        <taxon>Magnoliopsida</taxon>
        <taxon>eudicotyledons</taxon>
        <taxon>Gunneridae</taxon>
        <taxon>Pentapetalae</taxon>
        <taxon>asterids</taxon>
        <taxon>Ericales</taxon>
        <taxon>Theaceae</taxon>
        <taxon>Camellia</taxon>
    </lineage>
</organism>
<name>A0A7J7HN06_CAMSI</name>
<gene>
    <name evidence="3" type="ORF">HYC85_006210</name>
</gene>
<protein>
    <submittedName>
        <fullName evidence="3">Uncharacterized protein</fullName>
    </submittedName>
</protein>
<reference evidence="3 4" key="2">
    <citation type="submission" date="2020-07" db="EMBL/GenBank/DDBJ databases">
        <title>Genome assembly of wild tea tree DASZ reveals pedigree and selection history of tea varieties.</title>
        <authorList>
            <person name="Zhang W."/>
        </authorList>
    </citation>
    <scope>NUCLEOTIDE SEQUENCE [LARGE SCALE GENOMIC DNA]</scope>
    <source>
        <strain evidence="4">cv. G240</strain>
        <tissue evidence="3">Leaf</tissue>
    </source>
</reference>
<dbReference type="EMBL" id="JACBKZ010000003">
    <property type="protein sequence ID" value="KAF5953354.1"/>
    <property type="molecule type" value="Genomic_DNA"/>
</dbReference>
<feature type="chain" id="PRO_5029901700" evidence="2">
    <location>
        <begin position="25"/>
        <end position="105"/>
    </location>
</feature>
<evidence type="ECO:0000313" key="3">
    <source>
        <dbReference type="EMBL" id="KAF5953354.1"/>
    </source>
</evidence>
<dbReference type="Proteomes" id="UP000593564">
    <property type="component" value="Unassembled WGS sequence"/>
</dbReference>
<keyword evidence="1" id="KW-0472">Membrane</keyword>